<feature type="binding site" evidence="7">
    <location>
        <position position="312"/>
    </location>
    <ligand>
        <name>glyoxylate</name>
        <dbReference type="ChEBI" id="CHEBI:36655"/>
    </ligand>
</feature>
<organism evidence="9 10">
    <name type="scientific">Kytococcus aerolatus</name>
    <dbReference type="NCBI Taxonomy" id="592308"/>
    <lineage>
        <taxon>Bacteria</taxon>
        <taxon>Bacillati</taxon>
        <taxon>Actinomycetota</taxon>
        <taxon>Actinomycetes</taxon>
        <taxon>Micrococcales</taxon>
        <taxon>Kytococcaceae</taxon>
        <taxon>Kytococcus</taxon>
    </lineage>
</organism>
<evidence type="ECO:0000256" key="1">
    <source>
        <dbReference type="ARBA" id="ARBA00001917"/>
    </source>
</evidence>
<feature type="binding site" evidence="7">
    <location>
        <position position="144"/>
    </location>
    <ligand>
        <name>FMN</name>
        <dbReference type="ChEBI" id="CHEBI:58210"/>
    </ligand>
</feature>
<feature type="binding site" evidence="7">
    <location>
        <position position="204"/>
    </location>
    <ligand>
        <name>glyoxylate</name>
        <dbReference type="ChEBI" id="CHEBI:36655"/>
    </ligand>
</feature>
<dbReference type="InterPro" id="IPR037396">
    <property type="entry name" value="FMN_HAD"/>
</dbReference>
<evidence type="ECO:0000256" key="4">
    <source>
        <dbReference type="ARBA" id="ARBA00023002"/>
    </source>
</evidence>
<evidence type="ECO:0000256" key="5">
    <source>
        <dbReference type="ARBA" id="ARBA00024042"/>
    </source>
</evidence>
<keyword evidence="4" id="KW-0560">Oxidoreductase</keyword>
<keyword evidence="10" id="KW-1185">Reference proteome</keyword>
<dbReference type="Gene3D" id="3.20.20.70">
    <property type="entry name" value="Aldolase class I"/>
    <property type="match status" value="1"/>
</dbReference>
<reference evidence="9 10" key="1">
    <citation type="submission" date="2017-06" db="EMBL/GenBank/DDBJ databases">
        <authorList>
            <person name="Kim H.J."/>
            <person name="Triplett B.A."/>
        </authorList>
    </citation>
    <scope>NUCLEOTIDE SEQUENCE [LARGE SCALE GENOMIC DNA]</scope>
    <source>
        <strain evidence="9 10">DSM 22179</strain>
    </source>
</reference>
<evidence type="ECO:0000313" key="9">
    <source>
        <dbReference type="EMBL" id="SNC64172.1"/>
    </source>
</evidence>
<feature type="binding site" evidence="7">
    <location>
        <position position="166"/>
    </location>
    <ligand>
        <name>FMN</name>
        <dbReference type="ChEBI" id="CHEBI:58210"/>
    </ligand>
</feature>
<evidence type="ECO:0000259" key="8">
    <source>
        <dbReference type="PROSITE" id="PS51349"/>
    </source>
</evidence>
<feature type="binding site" evidence="7">
    <location>
        <position position="195"/>
    </location>
    <ligand>
        <name>FMN</name>
        <dbReference type="ChEBI" id="CHEBI:58210"/>
    </ligand>
</feature>
<keyword evidence="3 7" id="KW-0288">FMN</keyword>
<protein>
    <submittedName>
        <fullName evidence="9">L-lactate dehydrogenase (Cytochrome)/glycolate oxidase</fullName>
    </submittedName>
</protein>
<evidence type="ECO:0000256" key="3">
    <source>
        <dbReference type="ARBA" id="ARBA00022643"/>
    </source>
</evidence>
<dbReference type="InterPro" id="IPR008259">
    <property type="entry name" value="FMN_hydac_DH_AS"/>
</dbReference>
<evidence type="ECO:0000256" key="2">
    <source>
        <dbReference type="ARBA" id="ARBA00022630"/>
    </source>
</evidence>
<feature type="binding site" evidence="7">
    <location>
        <position position="62"/>
    </location>
    <ligand>
        <name>glyoxylate</name>
        <dbReference type="ChEBI" id="CHEBI:36655"/>
    </ligand>
</feature>
<dbReference type="PROSITE" id="PS51349">
    <property type="entry name" value="FMN_HYDROXY_ACID_DH_2"/>
    <property type="match status" value="1"/>
</dbReference>
<dbReference type="EMBL" id="FYEZ01000001">
    <property type="protein sequence ID" value="SNC64172.1"/>
    <property type="molecule type" value="Genomic_DNA"/>
</dbReference>
<feature type="domain" description="FMN hydroxy acid dehydrogenase" evidence="8">
    <location>
        <begin position="36"/>
        <end position="414"/>
    </location>
</feature>
<sequence length="418" mass="46352">MDLPTRGGTIRRQLPNPRELRPLLRFRPPRLDRTRARLERAADVGDIRRIARRVTPTAPFDYTDGAANSEETARRNRRAFLDAELRPTVLRDVATVDTSTEILGQRSELPLGIAPTGFTRMMHSAGELAGARAAGRAGIPYALSTMGTTSIEELAEQVPDTRRWFQLYTWHDHRERARELVDRAQAAGYDTLLVTADTATGGQRHRDHRNGMTIPPQLTPRTLLDASYRPRWWIDFLTTEPLTFATLSSSSGDSMGQIMKVFDPALSWADIAWIREAWDGSLVIKGIQTPQDARRAVDTGVDALYLSNHGGRQLDRAPVPLLELPEVRRAVGPEVPIILDSGITSGGDVLAALALGADFTMIGRAYLYGLMAGGQQGVERVLEILRAEIEVGMRLLGVRSIAEIGPEHARLHWREPRA</sequence>
<evidence type="ECO:0000256" key="7">
    <source>
        <dbReference type="PIRSR" id="PIRSR000138-2"/>
    </source>
</evidence>
<dbReference type="InterPro" id="IPR012133">
    <property type="entry name" value="Alpha-hydoxy_acid_DH_FMN"/>
</dbReference>
<feature type="binding site" evidence="7">
    <location>
        <position position="285"/>
    </location>
    <ligand>
        <name>FMN</name>
        <dbReference type="ChEBI" id="CHEBI:58210"/>
    </ligand>
</feature>
<dbReference type="GO" id="GO:0010181">
    <property type="term" value="F:FMN binding"/>
    <property type="evidence" value="ECO:0007669"/>
    <property type="project" value="InterPro"/>
</dbReference>
<gene>
    <name evidence="9" type="ORF">SAMN05445756_1058</name>
</gene>
<feature type="binding site" evidence="7">
    <location>
        <begin position="363"/>
        <end position="364"/>
    </location>
    <ligand>
        <name>FMN</name>
        <dbReference type="ChEBI" id="CHEBI:58210"/>
    </ligand>
</feature>
<feature type="binding site" evidence="7">
    <location>
        <position position="307"/>
    </location>
    <ligand>
        <name>FMN</name>
        <dbReference type="ChEBI" id="CHEBI:58210"/>
    </ligand>
</feature>
<feature type="binding site" evidence="7">
    <location>
        <begin position="115"/>
        <end position="117"/>
    </location>
    <ligand>
        <name>FMN</name>
        <dbReference type="ChEBI" id="CHEBI:58210"/>
    </ligand>
</feature>
<accession>A0A212TDS3</accession>
<dbReference type="SUPFAM" id="SSF51395">
    <property type="entry name" value="FMN-linked oxidoreductases"/>
    <property type="match status" value="1"/>
</dbReference>
<dbReference type="PROSITE" id="PS00557">
    <property type="entry name" value="FMN_HYDROXY_ACID_DH_1"/>
    <property type="match status" value="1"/>
</dbReference>
<dbReference type="Proteomes" id="UP000198122">
    <property type="component" value="Unassembled WGS sequence"/>
</dbReference>
<evidence type="ECO:0000256" key="6">
    <source>
        <dbReference type="PIRSR" id="PIRSR000138-1"/>
    </source>
</evidence>
<dbReference type="AlphaFoldDB" id="A0A212TDS3"/>
<dbReference type="FunFam" id="3.20.20.70:FF:000029">
    <property type="entry name" value="L-lactate dehydrogenase"/>
    <property type="match status" value="1"/>
</dbReference>
<evidence type="ECO:0000313" key="10">
    <source>
        <dbReference type="Proteomes" id="UP000198122"/>
    </source>
</evidence>
<keyword evidence="2 7" id="KW-0285">Flavoprotein</keyword>
<dbReference type="PANTHER" id="PTHR10578:SF107">
    <property type="entry name" value="2-HYDROXYACID OXIDASE 1"/>
    <property type="match status" value="1"/>
</dbReference>
<dbReference type="InterPro" id="IPR000262">
    <property type="entry name" value="FMN-dep_DH"/>
</dbReference>
<dbReference type="CDD" id="cd02809">
    <property type="entry name" value="alpha_hydroxyacid_oxid_FMN"/>
    <property type="match status" value="1"/>
</dbReference>
<proteinExistence type="inferred from homology"/>
<name>A0A212TDS3_9MICO</name>
<dbReference type="InterPro" id="IPR013785">
    <property type="entry name" value="Aldolase_TIM"/>
</dbReference>
<feature type="binding site" evidence="7">
    <location>
        <position position="168"/>
    </location>
    <ligand>
        <name>glyoxylate</name>
        <dbReference type="ChEBI" id="CHEBI:36655"/>
    </ligand>
</feature>
<dbReference type="Pfam" id="PF01070">
    <property type="entry name" value="FMN_dh"/>
    <property type="match status" value="1"/>
</dbReference>
<dbReference type="GO" id="GO:0016614">
    <property type="term" value="F:oxidoreductase activity, acting on CH-OH group of donors"/>
    <property type="evidence" value="ECO:0007669"/>
    <property type="project" value="UniProtKB-ARBA"/>
</dbReference>
<comment type="cofactor">
    <cofactor evidence="1">
        <name>FMN</name>
        <dbReference type="ChEBI" id="CHEBI:58210"/>
    </cofactor>
</comment>
<dbReference type="PIRSF" id="PIRSF000138">
    <property type="entry name" value="Al-hdrx_acd_dh"/>
    <property type="match status" value="1"/>
</dbReference>
<feature type="active site" description="Proton acceptor" evidence="6">
    <location>
        <position position="309"/>
    </location>
</feature>
<comment type="similarity">
    <text evidence="5">Belongs to the FMN-dependent alpha-hydroxy acid dehydrogenase family.</text>
</comment>
<feature type="binding site" evidence="7">
    <location>
        <position position="309"/>
    </location>
    <ligand>
        <name>glyoxylate</name>
        <dbReference type="ChEBI" id="CHEBI:36655"/>
    </ligand>
</feature>
<dbReference type="RefSeq" id="WP_327078679.1">
    <property type="nucleotide sequence ID" value="NZ_FYEZ01000001.1"/>
</dbReference>
<dbReference type="PANTHER" id="PTHR10578">
    <property type="entry name" value="S -2-HYDROXY-ACID OXIDASE-RELATED"/>
    <property type="match status" value="1"/>
</dbReference>